<evidence type="ECO:0000313" key="8">
    <source>
        <dbReference type="EnsemblPlants" id="Pp3c12_24670V3.3"/>
    </source>
</evidence>
<dbReference type="GO" id="GO:0016020">
    <property type="term" value="C:membrane"/>
    <property type="evidence" value="ECO:0007669"/>
    <property type="project" value="UniProtKB-SubCell"/>
</dbReference>
<evidence type="ECO:0008006" key="10">
    <source>
        <dbReference type="Google" id="ProtNLM"/>
    </source>
</evidence>
<evidence type="ECO:0000256" key="5">
    <source>
        <dbReference type="ARBA" id="ARBA00022989"/>
    </source>
</evidence>
<keyword evidence="4 7" id="KW-0812">Transmembrane</keyword>
<dbReference type="SUPFAM" id="SSF53448">
    <property type="entry name" value="Nucleotide-diphospho-sugar transferases"/>
    <property type="match status" value="1"/>
</dbReference>
<reference evidence="8 9" key="1">
    <citation type="journal article" date="2008" name="Science">
        <title>The Physcomitrella genome reveals evolutionary insights into the conquest of land by plants.</title>
        <authorList>
            <person name="Rensing S."/>
            <person name="Lang D."/>
            <person name="Zimmer A."/>
            <person name="Terry A."/>
            <person name="Salamov A."/>
            <person name="Shapiro H."/>
            <person name="Nishiyama T."/>
            <person name="Perroud P.-F."/>
            <person name="Lindquist E."/>
            <person name="Kamisugi Y."/>
            <person name="Tanahashi T."/>
            <person name="Sakakibara K."/>
            <person name="Fujita T."/>
            <person name="Oishi K."/>
            <person name="Shin-I T."/>
            <person name="Kuroki Y."/>
            <person name="Toyoda A."/>
            <person name="Suzuki Y."/>
            <person name="Hashimoto A."/>
            <person name="Yamaguchi K."/>
            <person name="Sugano A."/>
            <person name="Kohara Y."/>
            <person name="Fujiyama A."/>
            <person name="Anterola A."/>
            <person name="Aoki S."/>
            <person name="Ashton N."/>
            <person name="Barbazuk W.B."/>
            <person name="Barker E."/>
            <person name="Bennetzen J."/>
            <person name="Bezanilla M."/>
            <person name="Blankenship R."/>
            <person name="Cho S.H."/>
            <person name="Dutcher S."/>
            <person name="Estelle M."/>
            <person name="Fawcett J.A."/>
            <person name="Gundlach H."/>
            <person name="Hanada K."/>
            <person name="Heyl A."/>
            <person name="Hicks K.A."/>
            <person name="Hugh J."/>
            <person name="Lohr M."/>
            <person name="Mayer K."/>
            <person name="Melkozernov A."/>
            <person name="Murata T."/>
            <person name="Nelson D."/>
            <person name="Pils B."/>
            <person name="Prigge M."/>
            <person name="Reiss B."/>
            <person name="Renner T."/>
            <person name="Rombauts S."/>
            <person name="Rushton P."/>
            <person name="Sanderfoot A."/>
            <person name="Schween G."/>
            <person name="Shiu S.-H."/>
            <person name="Stueber K."/>
            <person name="Theodoulou F.L."/>
            <person name="Tu H."/>
            <person name="Van de Peer Y."/>
            <person name="Verrier P.J."/>
            <person name="Waters E."/>
            <person name="Wood A."/>
            <person name="Yang L."/>
            <person name="Cove D."/>
            <person name="Cuming A."/>
            <person name="Hasebe M."/>
            <person name="Lucas S."/>
            <person name="Mishler D.B."/>
            <person name="Reski R."/>
            <person name="Grigoriev I."/>
            <person name="Quatrano R.S."/>
            <person name="Boore J.L."/>
        </authorList>
    </citation>
    <scope>NUCLEOTIDE SEQUENCE [LARGE SCALE GENOMIC DNA]</scope>
    <source>
        <strain evidence="8 9">cv. Gransden 2004</strain>
    </source>
</reference>
<feature type="transmembrane region" description="Helical" evidence="7">
    <location>
        <begin position="67"/>
        <end position="87"/>
    </location>
</feature>
<dbReference type="Proteomes" id="UP000006727">
    <property type="component" value="Chromosome 12"/>
</dbReference>
<feature type="transmembrane region" description="Helical" evidence="7">
    <location>
        <begin position="107"/>
        <end position="127"/>
    </location>
</feature>
<feature type="transmembrane region" description="Helical" evidence="7">
    <location>
        <begin position="545"/>
        <end position="567"/>
    </location>
</feature>
<name>A0A7I4AGK2_PHYPA</name>
<keyword evidence="9" id="KW-1185">Reference proteome</keyword>
<dbReference type="Pfam" id="PF13641">
    <property type="entry name" value="Glyco_tranf_2_3"/>
    <property type="match status" value="1"/>
</dbReference>
<reference evidence="8" key="3">
    <citation type="submission" date="2020-12" db="UniProtKB">
        <authorList>
            <consortium name="EnsemblPlants"/>
        </authorList>
    </citation>
    <scope>IDENTIFICATION</scope>
</reference>
<dbReference type="Gramene" id="Pp3c12_24670V3.5">
    <property type="protein sequence ID" value="Pp3c12_24670V3.5"/>
    <property type="gene ID" value="Pp3c12_24670"/>
</dbReference>
<dbReference type="Gramene" id="Pp3c12_24670V3.4">
    <property type="protein sequence ID" value="Pp3c12_24670V3.4"/>
    <property type="gene ID" value="Pp3c12_24670"/>
</dbReference>
<comment type="subcellular location">
    <subcellularLocation>
        <location evidence="1">Membrane</location>
        <topology evidence="1">Multi-pass membrane protein</topology>
    </subcellularLocation>
</comment>
<gene>
    <name evidence="8" type="primary">LOC112289633</name>
</gene>
<dbReference type="InterPro" id="IPR050321">
    <property type="entry name" value="Glycosyltr_2/OpgH_subfam"/>
</dbReference>
<evidence type="ECO:0000256" key="6">
    <source>
        <dbReference type="ARBA" id="ARBA00023136"/>
    </source>
</evidence>
<dbReference type="Gramene" id="Pp3c12_24670V3.3">
    <property type="protein sequence ID" value="Pp3c12_24670V3.3"/>
    <property type="gene ID" value="Pp3c12_24670"/>
</dbReference>
<dbReference type="EnsemblPlants" id="Pp3c12_24670V3.3">
    <property type="protein sequence ID" value="Pp3c12_24670V3.3"/>
    <property type="gene ID" value="Pp3c12_24670"/>
</dbReference>
<dbReference type="PANTHER" id="PTHR43867:SF2">
    <property type="entry name" value="CELLULOSE SYNTHASE CATALYTIC SUBUNIT A [UDP-FORMING]"/>
    <property type="match status" value="1"/>
</dbReference>
<dbReference type="AlphaFoldDB" id="A0A7I4AGK2"/>
<sequence>MAPPSAMDWAKAVVYKPIEIDDDVEIALSNRSNTLNCNEKIDPLLCDEPDEDEKPRRHLSIRNYQKLKHYCLCSILVISSIIAQFDYVAYKFSIYSSHPGETMLRPWLIVLMFCECLYFITTLLSAVDHLIPPSNRPDLGLLNTSLANTPTVDIFIPCCKEPTEVPIESVKAALALDYPVDLVKVFVLDDGGDDDLRAFCDAIKVETAGRVVYIRREKKEGVPHNFKCGNMNNGLKYSNAEYVVMMDADMILHPSYLRRLLPHIVSSSDVSFVQIPQAFYNLPIGDPLNDCSSLGYDRILPSRDTLGTAACVGTGAMFRRKYLDHIGGFQPQSITEDTMTAFTLWNRGYESVYIDEKLQIGLTPWTFEGYIKQRTRWGKGAIQQFSASARACLGRESQLNFIQKILYFYHTGYYFVSFVNVLLMGTLLCALAFNWNLSVGTAAENATLVKHLAIYLLMFRVTWFALWLNMPQGLMMRNREESHFWWITPYFLEMCIESLVDFKSTYDFVPTSNIDKNAAAAQTSQSGPVSSWLTKYKNQVGQVKYHLAFVITSMAVVLYRASGAFFTGNCSEIFLVVGLSVFFVSVGAHMMIPVIYVFFPPSFKPSQRKSLLRYNADGVPQFTPEDGIPKWSSGVIPYEILTWISLVFWLAALVFVIVDPLGATLQSRF</sequence>
<keyword evidence="6 7" id="KW-0472">Membrane</keyword>
<dbReference type="PANTHER" id="PTHR43867">
    <property type="entry name" value="CELLULOSE SYNTHASE CATALYTIC SUBUNIT A [UDP-FORMING]"/>
    <property type="match status" value="1"/>
</dbReference>
<dbReference type="EnsemblPlants" id="Pp3c12_24670V3.4">
    <property type="protein sequence ID" value="Pp3c12_24670V3.4"/>
    <property type="gene ID" value="Pp3c12_24670"/>
</dbReference>
<evidence type="ECO:0000256" key="3">
    <source>
        <dbReference type="ARBA" id="ARBA00022679"/>
    </source>
</evidence>
<keyword evidence="2" id="KW-0328">Glycosyltransferase</keyword>
<feature type="transmembrane region" description="Helical" evidence="7">
    <location>
        <begin position="573"/>
        <end position="599"/>
    </location>
</feature>
<dbReference type="GO" id="GO:0016757">
    <property type="term" value="F:glycosyltransferase activity"/>
    <property type="evidence" value="ECO:0007669"/>
    <property type="project" value="UniProtKB-KW"/>
</dbReference>
<protein>
    <recommendedName>
        <fullName evidence="10">Glycosyltransferase 2-like domain-containing protein</fullName>
    </recommendedName>
</protein>
<dbReference type="CDD" id="cd06421">
    <property type="entry name" value="CESA_CelA_like"/>
    <property type="match status" value="1"/>
</dbReference>
<keyword evidence="3" id="KW-0808">Transferase</keyword>
<proteinExistence type="predicted"/>
<evidence type="ECO:0000256" key="1">
    <source>
        <dbReference type="ARBA" id="ARBA00004141"/>
    </source>
</evidence>
<evidence type="ECO:0000256" key="2">
    <source>
        <dbReference type="ARBA" id="ARBA00022676"/>
    </source>
</evidence>
<feature type="transmembrane region" description="Helical" evidence="7">
    <location>
        <begin position="413"/>
        <end position="433"/>
    </location>
</feature>
<accession>A0A7I4AGK2</accession>
<reference evidence="8 9" key="2">
    <citation type="journal article" date="2018" name="Plant J.">
        <title>The Physcomitrella patens chromosome-scale assembly reveals moss genome structure and evolution.</title>
        <authorList>
            <person name="Lang D."/>
            <person name="Ullrich K.K."/>
            <person name="Murat F."/>
            <person name="Fuchs J."/>
            <person name="Jenkins J."/>
            <person name="Haas F.B."/>
            <person name="Piednoel M."/>
            <person name="Gundlach H."/>
            <person name="Van Bel M."/>
            <person name="Meyberg R."/>
            <person name="Vives C."/>
            <person name="Morata J."/>
            <person name="Symeonidi A."/>
            <person name="Hiss M."/>
            <person name="Muchero W."/>
            <person name="Kamisugi Y."/>
            <person name="Saleh O."/>
            <person name="Blanc G."/>
            <person name="Decker E.L."/>
            <person name="van Gessel N."/>
            <person name="Grimwood J."/>
            <person name="Hayes R.D."/>
            <person name="Graham S.W."/>
            <person name="Gunter L.E."/>
            <person name="McDaniel S.F."/>
            <person name="Hoernstein S.N.W."/>
            <person name="Larsson A."/>
            <person name="Li F.W."/>
            <person name="Perroud P.F."/>
            <person name="Phillips J."/>
            <person name="Ranjan P."/>
            <person name="Rokshar D.S."/>
            <person name="Rothfels C.J."/>
            <person name="Schneider L."/>
            <person name="Shu S."/>
            <person name="Stevenson D.W."/>
            <person name="Thummler F."/>
            <person name="Tillich M."/>
            <person name="Villarreal Aguilar J.C."/>
            <person name="Widiez T."/>
            <person name="Wong G.K."/>
            <person name="Wymore A."/>
            <person name="Zhang Y."/>
            <person name="Zimmer A.D."/>
            <person name="Quatrano R.S."/>
            <person name="Mayer K.F.X."/>
            <person name="Goodstein D."/>
            <person name="Casacuberta J.M."/>
            <person name="Vandepoele K."/>
            <person name="Reski R."/>
            <person name="Cuming A.C."/>
            <person name="Tuskan G.A."/>
            <person name="Maumus F."/>
            <person name="Salse J."/>
            <person name="Schmutz J."/>
            <person name="Rensing S.A."/>
        </authorList>
    </citation>
    <scope>NUCLEOTIDE SEQUENCE [LARGE SCALE GENOMIC DNA]</scope>
    <source>
        <strain evidence="8 9">cv. Gransden 2004</strain>
    </source>
</reference>
<dbReference type="GeneID" id="112289633"/>
<dbReference type="EMBL" id="ABEU02000012">
    <property type="status" value="NOT_ANNOTATED_CDS"/>
    <property type="molecule type" value="Genomic_DNA"/>
</dbReference>
<evidence type="ECO:0000313" key="9">
    <source>
        <dbReference type="Proteomes" id="UP000006727"/>
    </source>
</evidence>
<dbReference type="EnsemblPlants" id="Pp3c12_24670V3.5">
    <property type="protein sequence ID" value="Pp3c12_24670V3.5"/>
    <property type="gene ID" value="Pp3c12_24670"/>
</dbReference>
<evidence type="ECO:0000256" key="7">
    <source>
        <dbReference type="SAM" id="Phobius"/>
    </source>
</evidence>
<dbReference type="RefSeq" id="XP_024390774.1">
    <property type="nucleotide sequence ID" value="XM_024535006.2"/>
</dbReference>
<evidence type="ECO:0000256" key="4">
    <source>
        <dbReference type="ARBA" id="ARBA00022692"/>
    </source>
</evidence>
<organism evidence="8 9">
    <name type="scientific">Physcomitrium patens</name>
    <name type="common">Spreading-leaved earth moss</name>
    <name type="synonym">Physcomitrella patens</name>
    <dbReference type="NCBI Taxonomy" id="3218"/>
    <lineage>
        <taxon>Eukaryota</taxon>
        <taxon>Viridiplantae</taxon>
        <taxon>Streptophyta</taxon>
        <taxon>Embryophyta</taxon>
        <taxon>Bryophyta</taxon>
        <taxon>Bryophytina</taxon>
        <taxon>Bryopsida</taxon>
        <taxon>Funariidae</taxon>
        <taxon>Funariales</taxon>
        <taxon>Funariaceae</taxon>
        <taxon>Physcomitrium</taxon>
    </lineage>
</organism>
<dbReference type="InterPro" id="IPR029044">
    <property type="entry name" value="Nucleotide-diphossugar_trans"/>
</dbReference>
<dbReference type="EnsemblPlants" id="Pp3c12_24670V3.6">
    <property type="protein sequence ID" value="Pp3c12_24670V3.6"/>
    <property type="gene ID" value="Pp3c12_24670"/>
</dbReference>
<keyword evidence="5 7" id="KW-1133">Transmembrane helix</keyword>
<dbReference type="Gene3D" id="3.90.550.10">
    <property type="entry name" value="Spore Coat Polysaccharide Biosynthesis Protein SpsA, Chain A"/>
    <property type="match status" value="1"/>
</dbReference>
<dbReference type="Gramene" id="Pp3c12_24670V3.6">
    <property type="protein sequence ID" value="Pp3c12_24670V3.6"/>
    <property type="gene ID" value="Pp3c12_24670"/>
</dbReference>
<feature type="transmembrane region" description="Helical" evidence="7">
    <location>
        <begin position="453"/>
        <end position="470"/>
    </location>
</feature>
<feature type="transmembrane region" description="Helical" evidence="7">
    <location>
        <begin position="640"/>
        <end position="658"/>
    </location>
</feature>